<evidence type="ECO:0000256" key="1">
    <source>
        <dbReference type="SAM" id="Phobius"/>
    </source>
</evidence>
<accession>A0A183DUS9</accession>
<evidence type="ECO:0000313" key="2">
    <source>
        <dbReference type="EMBL" id="VDN20510.1"/>
    </source>
</evidence>
<dbReference type="EMBL" id="UYRT01079336">
    <property type="protein sequence ID" value="VDN20510.1"/>
    <property type="molecule type" value="Genomic_DNA"/>
</dbReference>
<feature type="transmembrane region" description="Helical" evidence="1">
    <location>
        <begin position="46"/>
        <end position="79"/>
    </location>
</feature>
<keyword evidence="3" id="KW-1185">Reference proteome</keyword>
<dbReference type="AlphaFoldDB" id="A0A183DUS9"/>
<name>A0A183DUS9_9BILA</name>
<dbReference type="Proteomes" id="UP000271098">
    <property type="component" value="Unassembled WGS sequence"/>
</dbReference>
<proteinExistence type="predicted"/>
<feature type="transmembrane region" description="Helical" evidence="1">
    <location>
        <begin position="91"/>
        <end position="112"/>
    </location>
</feature>
<evidence type="ECO:0000313" key="3">
    <source>
        <dbReference type="Proteomes" id="UP000271098"/>
    </source>
</evidence>
<gene>
    <name evidence="2" type="ORF">GPUH_LOCUS12470</name>
</gene>
<evidence type="ECO:0000313" key="4">
    <source>
        <dbReference type="WBParaSite" id="GPUH_0001248401-mRNA-1"/>
    </source>
</evidence>
<keyword evidence="1" id="KW-0472">Membrane</keyword>
<keyword evidence="1" id="KW-1133">Transmembrane helix</keyword>
<dbReference type="WBParaSite" id="GPUH_0001248401-mRNA-1">
    <property type="protein sequence ID" value="GPUH_0001248401-mRNA-1"/>
    <property type="gene ID" value="GPUH_0001248401"/>
</dbReference>
<sequence>MTSQRFVRRIYELFVQKSLVDDMDVEIIEDALLSSQHRAFAPFKFIVLLSVVTTAAGGVFGISYQFLVLLISPAFLIAILNVRDYLCYSLVSLYVSASCSFDAAFHCIVAAVRSREIAFFG</sequence>
<protein>
    <submittedName>
        <fullName evidence="4">Transmembrane protein</fullName>
    </submittedName>
</protein>
<reference evidence="2 3" key="2">
    <citation type="submission" date="2018-11" db="EMBL/GenBank/DDBJ databases">
        <authorList>
            <consortium name="Pathogen Informatics"/>
        </authorList>
    </citation>
    <scope>NUCLEOTIDE SEQUENCE [LARGE SCALE GENOMIC DNA]</scope>
</reference>
<organism evidence="4">
    <name type="scientific">Gongylonema pulchrum</name>
    <dbReference type="NCBI Taxonomy" id="637853"/>
    <lineage>
        <taxon>Eukaryota</taxon>
        <taxon>Metazoa</taxon>
        <taxon>Ecdysozoa</taxon>
        <taxon>Nematoda</taxon>
        <taxon>Chromadorea</taxon>
        <taxon>Rhabditida</taxon>
        <taxon>Spirurina</taxon>
        <taxon>Spiruromorpha</taxon>
        <taxon>Spiruroidea</taxon>
        <taxon>Gongylonematidae</taxon>
        <taxon>Gongylonema</taxon>
    </lineage>
</organism>
<reference evidence="4" key="1">
    <citation type="submission" date="2016-06" db="UniProtKB">
        <authorList>
            <consortium name="WormBaseParasite"/>
        </authorList>
    </citation>
    <scope>IDENTIFICATION</scope>
</reference>
<keyword evidence="1" id="KW-0812">Transmembrane</keyword>
<dbReference type="OrthoDB" id="5852914at2759"/>